<dbReference type="Gene3D" id="2.160.20.10">
    <property type="entry name" value="Single-stranded right-handed beta-helix, Pectin lyase-like"/>
    <property type="match status" value="1"/>
</dbReference>
<proteinExistence type="predicted"/>
<dbReference type="InterPro" id="IPR011050">
    <property type="entry name" value="Pectin_lyase_fold/virulence"/>
</dbReference>
<evidence type="ECO:0000313" key="2">
    <source>
        <dbReference type="EMBL" id="CAA9242395.1"/>
    </source>
</evidence>
<sequence>MSTGTDDGTAYRGRMRRSVPTLTVLALSGLLALTGCTSTSGGGDDAASPVTTPPAPTPPAGGTPAPPPPPPPAACEGGQLIDVDDVQELQQALDEAQAGQVIRLADGRYEGNFAASAIATADAPIRLCGNRNAILDGGDIDGDYTLHLSGAAFWQVTGLTVTGGQKGVMVDAGVGNRLEGLLVTSMGDEAIHLRLDSTDNVVMGNTVRDTGLRKPKYGEGIYVGTAESNWCQISDCRPDRSDRNVVEGNDISGTTAEPVDIKEGTSGGTLRGNTFDGSAMVESDSWVDVKGNDWIIEKNTGVATPMDGFQVHEVADGWGRNNVFSGNTAVIDGDGYGVNVAGPKGIRDTTQVDCDNRADGAGSGLSNIECTSS</sequence>
<feature type="region of interest" description="Disordered" evidence="1">
    <location>
        <begin position="242"/>
        <end position="269"/>
    </location>
</feature>
<protein>
    <submittedName>
        <fullName evidence="2">Endo-1,4-beta-glucanase Z</fullName>
    </submittedName>
</protein>
<feature type="compositionally biased region" description="Pro residues" evidence="1">
    <location>
        <begin position="51"/>
        <end position="73"/>
    </location>
</feature>
<dbReference type="InterPro" id="IPR012334">
    <property type="entry name" value="Pectin_lyas_fold"/>
</dbReference>
<dbReference type="InterPro" id="IPR006626">
    <property type="entry name" value="PbH1"/>
</dbReference>
<dbReference type="SUPFAM" id="SSF51126">
    <property type="entry name" value="Pectin lyase-like"/>
    <property type="match status" value="1"/>
</dbReference>
<dbReference type="SMART" id="SM00710">
    <property type="entry name" value="PbH1"/>
    <property type="match status" value="6"/>
</dbReference>
<organism evidence="2">
    <name type="scientific">uncultured Blastococcus sp</name>
    <dbReference type="NCBI Taxonomy" id="217144"/>
    <lineage>
        <taxon>Bacteria</taxon>
        <taxon>Bacillati</taxon>
        <taxon>Actinomycetota</taxon>
        <taxon>Actinomycetes</taxon>
        <taxon>Geodermatophilales</taxon>
        <taxon>Geodermatophilaceae</taxon>
        <taxon>Blastococcus</taxon>
        <taxon>environmental samples</taxon>
    </lineage>
</organism>
<accession>A0A6J4I5C6</accession>
<reference evidence="2" key="1">
    <citation type="submission" date="2020-02" db="EMBL/GenBank/DDBJ databases">
        <authorList>
            <person name="Meier V. D."/>
        </authorList>
    </citation>
    <scope>NUCLEOTIDE SEQUENCE</scope>
    <source>
        <strain evidence="2">AVDCRST_MAG52</strain>
    </source>
</reference>
<evidence type="ECO:0000256" key="1">
    <source>
        <dbReference type="SAM" id="MobiDB-lite"/>
    </source>
</evidence>
<feature type="region of interest" description="Disordered" evidence="1">
    <location>
        <begin position="39"/>
        <end position="73"/>
    </location>
</feature>
<gene>
    <name evidence="2" type="ORF">AVDCRST_MAG52-1690</name>
</gene>
<name>A0A6J4I5C6_9ACTN</name>
<dbReference type="EMBL" id="CADCTN010000118">
    <property type="protein sequence ID" value="CAA9242395.1"/>
    <property type="molecule type" value="Genomic_DNA"/>
</dbReference>
<dbReference type="AlphaFoldDB" id="A0A6J4I5C6"/>